<evidence type="ECO:0000313" key="1">
    <source>
        <dbReference type="EMBL" id="VFU09783.1"/>
    </source>
</evidence>
<dbReference type="EMBL" id="LR536450">
    <property type="protein sequence ID" value="VFU09783.1"/>
    <property type="molecule type" value="Genomic_DNA"/>
</dbReference>
<sequence length="82" mass="9246">MGQTARLQKRHFRPLRFYIDIYSMTHGAGFAKPGKRARGSFRGLDRLRRSLGGDLCLPVTLSPQNGDRREIARTSRAAAQKC</sequence>
<dbReference type="AlphaFoldDB" id="A0A4U8Z336"/>
<gene>
    <name evidence="1" type="ORF">MTUNDRAET4_2896</name>
</gene>
<name>A0A4U8Z336_METTU</name>
<dbReference type="KEGG" id="mtun:MTUNDRAET4_2896"/>
<dbReference type="Proteomes" id="UP000294360">
    <property type="component" value="Chromosome"/>
</dbReference>
<reference evidence="1 2" key="1">
    <citation type="submission" date="2019-03" db="EMBL/GenBank/DDBJ databases">
        <authorList>
            <person name="Kox A.R. M."/>
        </authorList>
    </citation>
    <scope>NUCLEOTIDE SEQUENCE [LARGE SCALE GENOMIC DNA]</scope>
    <source>
        <strain evidence="1">MTUNDRAET4 annotated genome</strain>
    </source>
</reference>
<proteinExistence type="predicted"/>
<organism evidence="1 2">
    <name type="scientific">Methylocella tundrae</name>
    <dbReference type="NCBI Taxonomy" id="227605"/>
    <lineage>
        <taxon>Bacteria</taxon>
        <taxon>Pseudomonadati</taxon>
        <taxon>Pseudomonadota</taxon>
        <taxon>Alphaproteobacteria</taxon>
        <taxon>Hyphomicrobiales</taxon>
        <taxon>Beijerinckiaceae</taxon>
        <taxon>Methylocella</taxon>
    </lineage>
</organism>
<accession>A0A4U8Z336</accession>
<protein>
    <submittedName>
        <fullName evidence="1">Uncharacterized protein</fullName>
    </submittedName>
</protein>
<evidence type="ECO:0000313" key="2">
    <source>
        <dbReference type="Proteomes" id="UP000294360"/>
    </source>
</evidence>